<keyword evidence="1" id="KW-0234">DNA repair</keyword>
<evidence type="ECO:0000313" key="6">
    <source>
        <dbReference type="Proteomes" id="UP000811246"/>
    </source>
</evidence>
<organism evidence="5 6">
    <name type="scientific">Carya illinoinensis</name>
    <name type="common">Pecan</name>
    <dbReference type="NCBI Taxonomy" id="32201"/>
    <lineage>
        <taxon>Eukaryota</taxon>
        <taxon>Viridiplantae</taxon>
        <taxon>Streptophyta</taxon>
        <taxon>Embryophyta</taxon>
        <taxon>Tracheophyta</taxon>
        <taxon>Spermatophyta</taxon>
        <taxon>Magnoliopsida</taxon>
        <taxon>eudicotyledons</taxon>
        <taxon>Gunneridae</taxon>
        <taxon>Pentapetalae</taxon>
        <taxon>rosids</taxon>
        <taxon>fabids</taxon>
        <taxon>Fagales</taxon>
        <taxon>Juglandaceae</taxon>
        <taxon>Carya</taxon>
    </lineage>
</organism>
<dbReference type="GO" id="GO:0000723">
    <property type="term" value="P:telomere maintenance"/>
    <property type="evidence" value="ECO:0007669"/>
    <property type="project" value="InterPro"/>
</dbReference>
<dbReference type="FunFam" id="3.40.50.300:FF:002884">
    <property type="entry name" value="ATP-dependent DNA helicase"/>
    <property type="match status" value="1"/>
</dbReference>
<reference evidence="5" key="1">
    <citation type="submission" date="2021-01" db="EMBL/GenBank/DDBJ databases">
        <authorList>
            <person name="Lovell J.T."/>
            <person name="Bentley N."/>
            <person name="Bhattarai G."/>
            <person name="Jenkins J.W."/>
            <person name="Sreedasyam A."/>
            <person name="Alarcon Y."/>
            <person name="Bock C."/>
            <person name="Boston L."/>
            <person name="Carlson J."/>
            <person name="Cervantes K."/>
            <person name="Clermont K."/>
            <person name="Krom N."/>
            <person name="Kubenka K."/>
            <person name="Mamidi S."/>
            <person name="Mattison C."/>
            <person name="Monteros M."/>
            <person name="Pisani C."/>
            <person name="Plott C."/>
            <person name="Rajasekar S."/>
            <person name="Rhein H.S."/>
            <person name="Rohla C."/>
            <person name="Song M."/>
            <person name="Hilaire R.S."/>
            <person name="Shu S."/>
            <person name="Wells L."/>
            <person name="Wang X."/>
            <person name="Webber J."/>
            <person name="Heerema R.J."/>
            <person name="Klein P."/>
            <person name="Conner P."/>
            <person name="Grauke L."/>
            <person name="Grimwood J."/>
            <person name="Schmutz J."/>
            <person name="Randall J.J."/>
        </authorList>
    </citation>
    <scope>NUCLEOTIDE SEQUENCE</scope>
    <source>
        <tissue evidence="5">Leaf</tissue>
    </source>
</reference>
<proteinExistence type="inferred from homology"/>
<dbReference type="CDD" id="cd18809">
    <property type="entry name" value="SF1_C_RecD"/>
    <property type="match status" value="1"/>
</dbReference>
<dbReference type="PANTHER" id="PTHR10492">
    <property type="match status" value="1"/>
</dbReference>
<dbReference type="GO" id="GO:0016787">
    <property type="term" value="F:hydrolase activity"/>
    <property type="evidence" value="ECO:0007669"/>
    <property type="project" value="UniProtKB-KW"/>
</dbReference>
<evidence type="ECO:0000259" key="3">
    <source>
        <dbReference type="Pfam" id="PF08646"/>
    </source>
</evidence>
<dbReference type="InterPro" id="IPR013955">
    <property type="entry name" value="Rep_factor-A_C"/>
</dbReference>
<comment type="cofactor">
    <cofactor evidence="1">
        <name>Mg(2+)</name>
        <dbReference type="ChEBI" id="CHEBI:18420"/>
    </cofactor>
</comment>
<keyword evidence="1" id="KW-0227">DNA damage</keyword>
<evidence type="ECO:0000259" key="4">
    <source>
        <dbReference type="Pfam" id="PF21530"/>
    </source>
</evidence>
<dbReference type="EMBL" id="CM031829">
    <property type="protein sequence ID" value="KAG6711838.1"/>
    <property type="molecule type" value="Genomic_DNA"/>
</dbReference>
<dbReference type="Pfam" id="PF08646">
    <property type="entry name" value="Rep_fac-A_C"/>
    <property type="match status" value="1"/>
</dbReference>
<dbReference type="Pfam" id="PF21530">
    <property type="entry name" value="Pif1_2B_dom"/>
    <property type="match status" value="1"/>
</dbReference>
<evidence type="ECO:0000256" key="1">
    <source>
        <dbReference type="RuleBase" id="RU363044"/>
    </source>
</evidence>
<sequence length="886" mass="98948">MSTDFLIRNVSSTVVRKMVLQDIASTLESMGKDINMYHFVPADIFYGQDEFTNREIDDERVVTIPTEDLLASQVLNSEQKNAHDLILHTLVSNKAGAFFVDGPAGTGKTSLYRALLAEIRSKNMIALATASSGVAASILPGGRTTHSRFKIPLNADKNSTCNVSKQGNLAKLLRLAKLIIWDEAPMSTKHSIEALDKMLQDINDTDLPFGGKVIVFGGVFRQVLPVIRNSTKEQQIDSSLASSYLWSIFKKIKLTKNMRARLDPDFSHYLIEVGNGNAPITIDENIEILKEMTIPYTNDLDSLNSLLDAVFGNISNYPDNLIEMSNRAVLTPKNRSVDEINTILINKFPGDVVRYYSFDETIDVSEQGIMEDFLNTLTPNGLPPHELLLKRNCPIMLVRNINPSEGLCNGTRLTCCNFSRNLIDARISSGHHSGKRVFIPRIAFLPETTENNGFPFKRTQFPVRLSFAITINKSQGQTLNSVGIYLPEPVFSHGQLYVALSRAKIADSGNRVQAVIFGKDIDLRNDTLYIYQSYYIANALVRTMDPRHQRGPYQFQWTINSKTIVEEIEEDEPALRPPEYNLVPLNELGVHIDTDAEIDILALAIHMNPPNEVNTNHGKLLIQKIYLIDPGLKLLRLIMWNRFVHNECLEISDLILAKPIILGTRIKVSSYNGLSLSSRPTSVFIVEPLLSSSVALRTWAAQNDKLLEEIIGNSFGSASSSSTDPIIKVSEIAEKLISAPAMARSTYLVRGKFRMVDFHQSFHYVSCENCNKATGYDLGENFICYSCKNAAIARARCRVYLDVYDDTTSTPVVIFGSLAEEILGCTAVDLIDRTYEEHLPYIENIANNIENNEWIIVLGAQMNESGRLRQNKLTVLSVNNVPGIAE</sequence>
<dbReference type="InterPro" id="IPR010285">
    <property type="entry name" value="DNA_helicase_pif1-like_DEAD"/>
</dbReference>
<feature type="domain" description="DNA helicase Pif1-like 2B" evidence="4">
    <location>
        <begin position="372"/>
        <end position="417"/>
    </location>
</feature>
<evidence type="ECO:0000259" key="2">
    <source>
        <dbReference type="Pfam" id="PF05970"/>
    </source>
</evidence>
<keyword evidence="1" id="KW-0067">ATP-binding</keyword>
<accession>A0A922EX93</accession>
<keyword evidence="1" id="KW-0547">Nucleotide-binding</keyword>
<keyword evidence="1" id="KW-0378">Hydrolase</keyword>
<keyword evidence="1" id="KW-0233">DNA recombination</keyword>
<dbReference type="Pfam" id="PF05970">
    <property type="entry name" value="PIF1"/>
    <property type="match status" value="1"/>
</dbReference>
<dbReference type="PANTHER" id="PTHR10492:SF94">
    <property type="entry name" value="ATP-DEPENDENT DNA HELICASE"/>
    <property type="match status" value="1"/>
</dbReference>
<feature type="domain" description="Replication factor A C-terminal" evidence="3">
    <location>
        <begin position="760"/>
        <end position="881"/>
    </location>
</feature>
<dbReference type="GO" id="GO:0043139">
    <property type="term" value="F:5'-3' DNA helicase activity"/>
    <property type="evidence" value="ECO:0007669"/>
    <property type="project" value="UniProtKB-EC"/>
</dbReference>
<gene>
    <name evidence="5" type="ORF">I3842_05G074700</name>
</gene>
<comment type="catalytic activity">
    <reaction evidence="1">
        <text>ATP + H2O = ADP + phosphate + H(+)</text>
        <dbReference type="Rhea" id="RHEA:13065"/>
        <dbReference type="ChEBI" id="CHEBI:15377"/>
        <dbReference type="ChEBI" id="CHEBI:15378"/>
        <dbReference type="ChEBI" id="CHEBI:30616"/>
        <dbReference type="ChEBI" id="CHEBI:43474"/>
        <dbReference type="ChEBI" id="CHEBI:456216"/>
        <dbReference type="EC" id="5.6.2.3"/>
    </reaction>
</comment>
<evidence type="ECO:0000313" key="5">
    <source>
        <dbReference type="EMBL" id="KAG6711838.1"/>
    </source>
</evidence>
<comment type="caution">
    <text evidence="5">The sequence shown here is derived from an EMBL/GenBank/DDBJ whole genome shotgun (WGS) entry which is preliminary data.</text>
</comment>
<comment type="similarity">
    <text evidence="1">Belongs to the helicase family.</text>
</comment>
<name>A0A922EX93_CARIL</name>
<dbReference type="GO" id="GO:0006310">
    <property type="term" value="P:DNA recombination"/>
    <property type="evidence" value="ECO:0007669"/>
    <property type="project" value="UniProtKB-KW"/>
</dbReference>
<dbReference type="Proteomes" id="UP000811246">
    <property type="component" value="Chromosome 5"/>
</dbReference>
<dbReference type="AlphaFoldDB" id="A0A922EX93"/>
<protein>
    <recommendedName>
        <fullName evidence="1">ATP-dependent DNA helicase</fullName>
        <ecNumber evidence="1">5.6.2.3</ecNumber>
    </recommendedName>
</protein>
<dbReference type="GO" id="GO:0006281">
    <property type="term" value="P:DNA repair"/>
    <property type="evidence" value="ECO:0007669"/>
    <property type="project" value="UniProtKB-KW"/>
</dbReference>
<dbReference type="InterPro" id="IPR049163">
    <property type="entry name" value="Pif1-like_2B_dom"/>
</dbReference>
<dbReference type="GO" id="GO:0005524">
    <property type="term" value="F:ATP binding"/>
    <property type="evidence" value="ECO:0007669"/>
    <property type="project" value="UniProtKB-KW"/>
</dbReference>
<dbReference type="EC" id="5.6.2.3" evidence="1"/>
<feature type="domain" description="DNA helicase Pif1-like DEAD-box helicase" evidence="2">
    <location>
        <begin position="75"/>
        <end position="279"/>
    </location>
</feature>
<keyword evidence="1" id="KW-0347">Helicase</keyword>